<dbReference type="AlphaFoldDB" id="A0A4Q7NTJ9"/>
<dbReference type="OrthoDB" id="1427011at2"/>
<accession>A0A4Q7NTJ9</accession>
<proteinExistence type="predicted"/>
<sequence>MRNYIKISFFTLLILTIIGCQNSDLKEKQLVLKKYGIWNSKNDSISVKLELSRFNSWKDLVKRTDEITCSDSIPKVMLKTNKEMKTIYFRNPCWDRFGCILIYRRNTIEIHNDSIFKGEKHYHLNNLTSILKKDYNNNGADSNYSDSPEKVIIFISYDNDESIKSFSQTLNKLINSYEDLNTKYDLKIWLKERIETPPPPPPPPITGDI</sequence>
<dbReference type="Proteomes" id="UP000292262">
    <property type="component" value="Unassembled WGS sequence"/>
</dbReference>
<name>A0A4Q7NTJ9_9FLAO</name>
<evidence type="ECO:0000313" key="2">
    <source>
        <dbReference type="Proteomes" id="UP000292262"/>
    </source>
</evidence>
<protein>
    <submittedName>
        <fullName evidence="1">Uncharacterized protein</fullName>
    </submittedName>
</protein>
<comment type="caution">
    <text evidence="1">The sequence shown here is derived from an EMBL/GenBank/DDBJ whole genome shotgun (WGS) entry which is preliminary data.</text>
</comment>
<dbReference type="EMBL" id="SGXE01000008">
    <property type="protein sequence ID" value="RZS90506.1"/>
    <property type="molecule type" value="Genomic_DNA"/>
</dbReference>
<reference evidence="1 2" key="1">
    <citation type="submission" date="2019-02" db="EMBL/GenBank/DDBJ databases">
        <title>Genomic Encyclopedia of Type Strains, Phase IV (KMG-IV): sequencing the most valuable type-strain genomes for metagenomic binning, comparative biology and taxonomic classification.</title>
        <authorList>
            <person name="Goeker M."/>
        </authorList>
    </citation>
    <scope>NUCLEOTIDE SEQUENCE [LARGE SCALE GENOMIC DNA]</scope>
    <source>
        <strain evidence="1 2">DSM 17196</strain>
    </source>
</reference>
<dbReference type="PROSITE" id="PS51257">
    <property type="entry name" value="PROKAR_LIPOPROTEIN"/>
    <property type="match status" value="1"/>
</dbReference>
<dbReference type="RefSeq" id="WP_130287987.1">
    <property type="nucleotide sequence ID" value="NZ_SGXE01000008.1"/>
</dbReference>
<keyword evidence="2" id="KW-1185">Reference proteome</keyword>
<organism evidence="1 2">
    <name type="scientific">Aquimarina brevivitae</name>
    <dbReference type="NCBI Taxonomy" id="323412"/>
    <lineage>
        <taxon>Bacteria</taxon>
        <taxon>Pseudomonadati</taxon>
        <taxon>Bacteroidota</taxon>
        <taxon>Flavobacteriia</taxon>
        <taxon>Flavobacteriales</taxon>
        <taxon>Flavobacteriaceae</taxon>
        <taxon>Aquimarina</taxon>
    </lineage>
</organism>
<gene>
    <name evidence="1" type="ORF">EV197_3495</name>
</gene>
<evidence type="ECO:0000313" key="1">
    <source>
        <dbReference type="EMBL" id="RZS90506.1"/>
    </source>
</evidence>